<dbReference type="InterPro" id="IPR035986">
    <property type="entry name" value="PKD_dom_sf"/>
</dbReference>
<evidence type="ECO:0000313" key="5">
    <source>
        <dbReference type="Proteomes" id="UP001297092"/>
    </source>
</evidence>
<dbReference type="Pfam" id="PF18962">
    <property type="entry name" value="Por_Secre_tail"/>
    <property type="match status" value="1"/>
</dbReference>
<dbReference type="SMART" id="SM00089">
    <property type="entry name" value="PKD"/>
    <property type="match status" value="1"/>
</dbReference>
<dbReference type="NCBIfam" id="TIGR04183">
    <property type="entry name" value="Por_Secre_tail"/>
    <property type="match status" value="1"/>
</dbReference>
<dbReference type="InterPro" id="IPR026444">
    <property type="entry name" value="Secre_tail"/>
</dbReference>
<feature type="domain" description="PKD" evidence="3">
    <location>
        <begin position="823"/>
        <end position="897"/>
    </location>
</feature>
<dbReference type="InterPro" id="IPR022409">
    <property type="entry name" value="PKD/Chitinase_dom"/>
</dbReference>
<feature type="chain" id="PRO_5046425760" evidence="2">
    <location>
        <begin position="23"/>
        <end position="1001"/>
    </location>
</feature>
<dbReference type="Pfam" id="PF18911">
    <property type="entry name" value="PKD_4"/>
    <property type="match status" value="1"/>
</dbReference>
<evidence type="ECO:0000259" key="3">
    <source>
        <dbReference type="PROSITE" id="PS50093"/>
    </source>
</evidence>
<dbReference type="PANTHER" id="PTHR35399">
    <property type="entry name" value="SLR8030 PROTEIN"/>
    <property type="match status" value="1"/>
</dbReference>
<protein>
    <submittedName>
        <fullName evidence="4">DUF839 domain-containing protein</fullName>
    </submittedName>
</protein>
<accession>A0ABS5S6Z6</accession>
<dbReference type="InterPro" id="IPR000601">
    <property type="entry name" value="PKD_dom"/>
</dbReference>
<dbReference type="PROSITE" id="PS50093">
    <property type="entry name" value="PKD"/>
    <property type="match status" value="1"/>
</dbReference>
<dbReference type="Pfam" id="PF05787">
    <property type="entry name" value="PhoX"/>
    <property type="match status" value="1"/>
</dbReference>
<dbReference type="InterPro" id="IPR013783">
    <property type="entry name" value="Ig-like_fold"/>
</dbReference>
<evidence type="ECO:0000256" key="1">
    <source>
        <dbReference type="ARBA" id="ARBA00022729"/>
    </source>
</evidence>
<dbReference type="Proteomes" id="UP001297092">
    <property type="component" value="Unassembled WGS sequence"/>
</dbReference>
<proteinExistence type="predicted"/>
<dbReference type="RefSeq" id="WP_214114185.1">
    <property type="nucleotide sequence ID" value="NZ_JAHCTB010000005.1"/>
</dbReference>
<keyword evidence="5" id="KW-1185">Reference proteome</keyword>
<feature type="signal peptide" evidence="2">
    <location>
        <begin position="1"/>
        <end position="22"/>
    </location>
</feature>
<dbReference type="Gene3D" id="2.60.40.10">
    <property type="entry name" value="Immunoglobulins"/>
    <property type="match status" value="1"/>
</dbReference>
<name>A0ABS5S6Z6_9FLAO</name>
<dbReference type="PANTHER" id="PTHR35399:SF2">
    <property type="entry name" value="DUF839 DOMAIN-CONTAINING PROTEIN"/>
    <property type="match status" value="1"/>
</dbReference>
<dbReference type="EMBL" id="JAHCTB010000005">
    <property type="protein sequence ID" value="MBT0608968.1"/>
    <property type="molecule type" value="Genomic_DNA"/>
</dbReference>
<evidence type="ECO:0000256" key="2">
    <source>
        <dbReference type="SAM" id="SignalP"/>
    </source>
</evidence>
<dbReference type="Gene3D" id="2.60.120.260">
    <property type="entry name" value="Galactose-binding domain-like"/>
    <property type="match status" value="2"/>
</dbReference>
<dbReference type="SUPFAM" id="SSF49299">
    <property type="entry name" value="PKD domain"/>
    <property type="match status" value="1"/>
</dbReference>
<dbReference type="SUPFAM" id="SSF63825">
    <property type="entry name" value="YWTD domain"/>
    <property type="match status" value="1"/>
</dbReference>
<sequence length="1001" mass="108545">MKKKFLLVSLFMSVLTGFGLQAETAMDAPKSAACAMETSENLAVNGVFPIPANSNWKYNDTGVDLGTSWKDVSFNDSAWASGNGAFGYGDPVTTTLSFGPNSQNKYPTYYFRNTFEITDASQYSDLIFDVRRDDGVVVYVNGTEAFRMNMPGGTVTYNTFASSTVGGSDETTYFQQATANLLQNGTNVIAVELHQATANSSDLSFDMAVGFTPVLPPLDPTPFPVAKDSRWRYLDNGTSLDNVNWAELSYDNSSWANGHGTLGYGDPVNTTISFGPNSSNKYITYYFTKDIIVDLANTADFVDFGIKRDDGAIVYVNGVEVFRDNMPAEPTDYLTTSSTIIDGINENIYFTQQLPKSIFVNGINRIAVEIHNRDGQSSDLRFDMFIKNAEDLSIDCTDEHIGCFTSIVPTGQTPNLIIPTEHNFQQILKQGSAYSIGGGTVPGNHDFTGYVPVNGSSELGHLSVNHENNPGGVSILDMHLDTATNLWVVDDSQAVDMYNSALVTTIRNCSGGISPWGTVITAEENTSAGDVNGDGYQDVGWLVEIDPVTAQVKDYGNGQEKLWAMGRMNHENVVVSADGSTAYYGEDGGTDCVYKFVADTPGDLTSGTVYVLKLDLPLSGNDPSSATATWVQVPNTTQADRNNISSVAGALGGTNFNGVEDCEINPITGKIYFTSKGKDRVYRFKDDGNTISEFETFVGGRSYDVTTDQGVFTEPWSDGNDNLTFDDRGNLWVLQDGGLNYIWVVRPDHTQSNPNVLIHSSMPAGSEPTGLTFSPDYKYGFFSVQHPSGNNDPQQDATLNNVTFDASATVIFALRNQIGIQAPVADFAADDTIITEGETITYSDLSLNTPDSWTWTFEGGTPATSTDQNPVVTYSTPGVYDVSLVVSNVAGTSAEETKVEYITVEEILGVNENALENLALYPNPTQGQVTLELSAADAGKIIKIELYDILGRNLYNTDAETIGGNQKLELDLSRFTSNSDVLIMKIEIDGKVGQFKILTSK</sequence>
<dbReference type="InterPro" id="IPR008557">
    <property type="entry name" value="PhoX"/>
</dbReference>
<gene>
    <name evidence="4" type="ORF">KIV10_12305</name>
</gene>
<keyword evidence="1 2" id="KW-0732">Signal</keyword>
<organism evidence="4 5">
    <name type="scientific">Aequorivita echinoideorum</name>
    <dbReference type="NCBI Taxonomy" id="1549647"/>
    <lineage>
        <taxon>Bacteria</taxon>
        <taxon>Pseudomonadati</taxon>
        <taxon>Bacteroidota</taxon>
        <taxon>Flavobacteriia</taxon>
        <taxon>Flavobacteriales</taxon>
        <taxon>Flavobacteriaceae</taxon>
        <taxon>Aequorivita</taxon>
    </lineage>
</organism>
<dbReference type="CDD" id="cd00146">
    <property type="entry name" value="PKD"/>
    <property type="match status" value="1"/>
</dbReference>
<reference evidence="4 5" key="1">
    <citation type="submission" date="2021-05" db="EMBL/GenBank/DDBJ databases">
        <title>Aequorivita echinoideorum JCM 30378 genome.</title>
        <authorList>
            <person name="Zhang H."/>
            <person name="Li C."/>
        </authorList>
    </citation>
    <scope>NUCLEOTIDE SEQUENCE [LARGE SCALE GENOMIC DNA]</scope>
    <source>
        <strain evidence="4 5">JCM30378</strain>
    </source>
</reference>
<comment type="caution">
    <text evidence="4">The sequence shown here is derived from an EMBL/GenBank/DDBJ whole genome shotgun (WGS) entry which is preliminary data.</text>
</comment>
<evidence type="ECO:0000313" key="4">
    <source>
        <dbReference type="EMBL" id="MBT0608968.1"/>
    </source>
</evidence>